<dbReference type="EMBL" id="ASPP01017576">
    <property type="protein sequence ID" value="ETO16946.1"/>
    <property type="molecule type" value="Genomic_DNA"/>
</dbReference>
<feature type="region of interest" description="Disordered" evidence="1">
    <location>
        <begin position="755"/>
        <end position="781"/>
    </location>
</feature>
<comment type="caution">
    <text evidence="2">The sequence shown here is derived from an EMBL/GenBank/DDBJ whole genome shotgun (WGS) entry which is preliminary data.</text>
</comment>
<evidence type="ECO:0000256" key="1">
    <source>
        <dbReference type="SAM" id="MobiDB-lite"/>
    </source>
</evidence>
<dbReference type="PANTHER" id="PTHR22605:SF1">
    <property type="entry name" value="RZ-TYPE DOMAIN-CONTAINING PROTEIN"/>
    <property type="match status" value="1"/>
</dbReference>
<proteinExistence type="predicted"/>
<accession>X6MTH8</accession>
<dbReference type="InterPro" id="IPR031248">
    <property type="entry name" value="RNF213"/>
</dbReference>
<evidence type="ECO:0000313" key="3">
    <source>
        <dbReference type="Proteomes" id="UP000023152"/>
    </source>
</evidence>
<dbReference type="PANTHER" id="PTHR22605">
    <property type="entry name" value="RZ-TYPE DOMAIN-CONTAINING PROTEIN"/>
    <property type="match status" value="1"/>
</dbReference>
<dbReference type="Proteomes" id="UP000023152">
    <property type="component" value="Unassembled WGS sequence"/>
</dbReference>
<evidence type="ECO:0000313" key="2">
    <source>
        <dbReference type="EMBL" id="ETO16946.1"/>
    </source>
</evidence>
<gene>
    <name evidence="2" type="ORF">RFI_20392</name>
</gene>
<sequence>VKYNYVSKLDKSKSIAKKRLQYYEMGGRVKLKLQRRIELSSTVAEFERLDKEWEDCLNKWKSDVSQLRQKHPGLTFFTGRDMRFLCDCLQSHFSMENKEKYTGLIASKIAYIHPDISMAQINEAIDAKTVWWISETERFFVTKKKKKNKSWNVENDNELEQLGKMLKNFESYWTRQPTLSCSRNVKRLEQGKPNLYICETNKVLEYLVKLFLSQQQQPIANRVIFCDQSTSVEQLECFLIRSNCQALHNSKETKALYCLALPEQLQPSVQRDLLRMLQLYTQTSLSLFAIITTNNQCIVAEALLPFRDREPLILEQAECRSFYSTIFCSELSVFRENTSNAPFVQVFLSKSECVGKSHTIAKIAKSLQLTCDECLVHLPLNTTVADVDFIVDRLLSAPQTDGKLVFHINISSQAGQDVNIIMFQLLVLRHLTKSDGTCFRVCKNHMFLVELPTELSNTHKKTRLTDVLKWLYFFGDGVKDLAMPFFEVLDQLKDEQPLYQSYIINKLSLSSKEQFVVQYLDALETGLLKNNAQQSKDWSYESHIFDEAKLEPLLKKYSPPARQSLIHLKSFLQFMYKQLIQVYNFLYIKNAWVPTTITGQALPLHEMIVTSIIKSGTQIACDTYQRNKRKALEDCKDMDEDKKMDESMDTEEFFLVQMWKHADPPMVLLNQMSISDSVQTHMEKSTLKEDLDNVHIDHSLSLLSMNVDKNQHEHAKVWRYIKQLHKWEIYNFEQELEKKTFLQRTIVSILKTRKPNSKMLASNPSKQTHKKRTNDENKRKTKVEQLLKKHNDYALTFDNILKIVAIFFRLKSSIPVLIMGETAL</sequence>
<dbReference type="GO" id="GO:0004842">
    <property type="term" value="F:ubiquitin-protein transferase activity"/>
    <property type="evidence" value="ECO:0007669"/>
    <property type="project" value="InterPro"/>
</dbReference>
<protein>
    <submittedName>
        <fullName evidence="2">Uncharacterized protein</fullName>
    </submittedName>
</protein>
<reference evidence="2 3" key="1">
    <citation type="journal article" date="2013" name="Curr. Biol.">
        <title>The Genome of the Foraminiferan Reticulomyxa filosa.</title>
        <authorList>
            <person name="Glockner G."/>
            <person name="Hulsmann N."/>
            <person name="Schleicher M."/>
            <person name="Noegel A.A."/>
            <person name="Eichinger L."/>
            <person name="Gallinger C."/>
            <person name="Pawlowski J."/>
            <person name="Sierra R."/>
            <person name="Euteneuer U."/>
            <person name="Pillet L."/>
            <person name="Moustafa A."/>
            <person name="Platzer M."/>
            <person name="Groth M."/>
            <person name="Szafranski K."/>
            <person name="Schliwa M."/>
        </authorList>
    </citation>
    <scope>NUCLEOTIDE SEQUENCE [LARGE SCALE GENOMIC DNA]</scope>
</reference>
<dbReference type="GO" id="GO:0016887">
    <property type="term" value="F:ATP hydrolysis activity"/>
    <property type="evidence" value="ECO:0007669"/>
    <property type="project" value="InterPro"/>
</dbReference>
<name>X6MTH8_RETFI</name>
<keyword evidence="3" id="KW-1185">Reference proteome</keyword>
<dbReference type="AlphaFoldDB" id="X6MTH8"/>
<organism evidence="2 3">
    <name type="scientific">Reticulomyxa filosa</name>
    <dbReference type="NCBI Taxonomy" id="46433"/>
    <lineage>
        <taxon>Eukaryota</taxon>
        <taxon>Sar</taxon>
        <taxon>Rhizaria</taxon>
        <taxon>Retaria</taxon>
        <taxon>Foraminifera</taxon>
        <taxon>Monothalamids</taxon>
        <taxon>Reticulomyxidae</taxon>
        <taxon>Reticulomyxa</taxon>
    </lineage>
</organism>
<feature type="non-terminal residue" evidence="2">
    <location>
        <position position="1"/>
    </location>
</feature>